<keyword evidence="2 7" id="KW-0813">Transport</keyword>
<evidence type="ECO:0000256" key="7">
    <source>
        <dbReference type="RuleBase" id="RU363032"/>
    </source>
</evidence>
<comment type="caution">
    <text evidence="9">The sequence shown here is derived from an EMBL/GenBank/DDBJ whole genome shotgun (WGS) entry which is preliminary data.</text>
</comment>
<proteinExistence type="inferred from homology"/>
<sequence length="284" mass="31773">MSQSERKRFRAVRRIPNYLLLSFVSLFFVGPILWMISGSLKSENEILRYPPTILPEVVRWKNYERVFELQPFARQFLNSVLIMAVVCVLTLVLSVFAGYALARVRPIAAGAVFIVLLSGIFLPPEATIIPLFRFAGKLGWTNTFLPLILFTAVLTTSPIATFVMRQAFLSLPAEFDEAAALDGSGRWRTMLRIYLPLARPSLASVVVLSCWYSWNQFLEPLVYIRSTDLLTVPVALTHYNDPMAGPLWSVQMAATTLSVIPVLLVFFFAQRHVVAGLTAGGLKS</sequence>
<evidence type="ECO:0000313" key="9">
    <source>
        <dbReference type="EMBL" id="GAA2385485.1"/>
    </source>
</evidence>
<dbReference type="Proteomes" id="UP001501444">
    <property type="component" value="Unassembled WGS sequence"/>
</dbReference>
<name>A0ABP5URB6_9ACTN</name>
<feature type="transmembrane region" description="Helical" evidence="7">
    <location>
        <begin position="15"/>
        <end position="36"/>
    </location>
</feature>
<feature type="transmembrane region" description="Helical" evidence="7">
    <location>
        <begin position="193"/>
        <end position="214"/>
    </location>
</feature>
<dbReference type="PANTHER" id="PTHR43744:SF12">
    <property type="entry name" value="ABC TRANSPORTER PERMEASE PROTEIN MG189-RELATED"/>
    <property type="match status" value="1"/>
</dbReference>
<comment type="subcellular location">
    <subcellularLocation>
        <location evidence="1 7">Cell membrane</location>
        <topology evidence="1 7">Multi-pass membrane protein</topology>
    </subcellularLocation>
</comment>
<feature type="transmembrane region" description="Helical" evidence="7">
    <location>
        <begin position="76"/>
        <end position="101"/>
    </location>
</feature>
<keyword evidence="4 7" id="KW-0812">Transmembrane</keyword>
<dbReference type="PANTHER" id="PTHR43744">
    <property type="entry name" value="ABC TRANSPORTER PERMEASE PROTEIN MG189-RELATED-RELATED"/>
    <property type="match status" value="1"/>
</dbReference>
<gene>
    <name evidence="9" type="ORF">GCM10010170_095450</name>
</gene>
<dbReference type="RefSeq" id="WP_344619355.1">
    <property type="nucleotide sequence ID" value="NZ_BAAARV010000097.1"/>
</dbReference>
<dbReference type="Pfam" id="PF00528">
    <property type="entry name" value="BPD_transp_1"/>
    <property type="match status" value="1"/>
</dbReference>
<evidence type="ECO:0000256" key="1">
    <source>
        <dbReference type="ARBA" id="ARBA00004651"/>
    </source>
</evidence>
<dbReference type="InterPro" id="IPR000515">
    <property type="entry name" value="MetI-like"/>
</dbReference>
<evidence type="ECO:0000256" key="3">
    <source>
        <dbReference type="ARBA" id="ARBA00022475"/>
    </source>
</evidence>
<evidence type="ECO:0000259" key="8">
    <source>
        <dbReference type="PROSITE" id="PS50928"/>
    </source>
</evidence>
<feature type="transmembrane region" description="Helical" evidence="7">
    <location>
        <begin position="108"/>
        <end position="132"/>
    </location>
</feature>
<keyword evidence="10" id="KW-1185">Reference proteome</keyword>
<dbReference type="PROSITE" id="PS50928">
    <property type="entry name" value="ABC_TM1"/>
    <property type="match status" value="1"/>
</dbReference>
<keyword evidence="3" id="KW-1003">Cell membrane</keyword>
<evidence type="ECO:0000256" key="4">
    <source>
        <dbReference type="ARBA" id="ARBA00022692"/>
    </source>
</evidence>
<feature type="transmembrane region" description="Helical" evidence="7">
    <location>
        <begin position="144"/>
        <end position="164"/>
    </location>
</feature>
<evidence type="ECO:0000256" key="6">
    <source>
        <dbReference type="ARBA" id="ARBA00023136"/>
    </source>
</evidence>
<organism evidence="9 10">
    <name type="scientific">Dactylosporangium salmoneum</name>
    <dbReference type="NCBI Taxonomy" id="53361"/>
    <lineage>
        <taxon>Bacteria</taxon>
        <taxon>Bacillati</taxon>
        <taxon>Actinomycetota</taxon>
        <taxon>Actinomycetes</taxon>
        <taxon>Micromonosporales</taxon>
        <taxon>Micromonosporaceae</taxon>
        <taxon>Dactylosporangium</taxon>
    </lineage>
</organism>
<dbReference type="EMBL" id="BAAARV010000097">
    <property type="protein sequence ID" value="GAA2385485.1"/>
    <property type="molecule type" value="Genomic_DNA"/>
</dbReference>
<comment type="similarity">
    <text evidence="7">Belongs to the binding-protein-dependent transport system permease family.</text>
</comment>
<dbReference type="InterPro" id="IPR035906">
    <property type="entry name" value="MetI-like_sf"/>
</dbReference>
<evidence type="ECO:0000256" key="2">
    <source>
        <dbReference type="ARBA" id="ARBA00022448"/>
    </source>
</evidence>
<protein>
    <submittedName>
        <fullName evidence="9">Carbohydrate ABC transporter permease</fullName>
    </submittedName>
</protein>
<feature type="domain" description="ABC transmembrane type-1" evidence="8">
    <location>
        <begin position="76"/>
        <end position="269"/>
    </location>
</feature>
<feature type="transmembrane region" description="Helical" evidence="7">
    <location>
        <begin position="248"/>
        <end position="269"/>
    </location>
</feature>
<reference evidence="10" key="1">
    <citation type="journal article" date="2019" name="Int. J. Syst. Evol. Microbiol.">
        <title>The Global Catalogue of Microorganisms (GCM) 10K type strain sequencing project: providing services to taxonomists for standard genome sequencing and annotation.</title>
        <authorList>
            <consortium name="The Broad Institute Genomics Platform"/>
            <consortium name="The Broad Institute Genome Sequencing Center for Infectious Disease"/>
            <person name="Wu L."/>
            <person name="Ma J."/>
        </authorList>
    </citation>
    <scope>NUCLEOTIDE SEQUENCE [LARGE SCALE GENOMIC DNA]</scope>
    <source>
        <strain evidence="10">JCM 3272</strain>
    </source>
</reference>
<evidence type="ECO:0000256" key="5">
    <source>
        <dbReference type="ARBA" id="ARBA00022989"/>
    </source>
</evidence>
<keyword evidence="5 7" id="KW-1133">Transmembrane helix</keyword>
<keyword evidence="6 7" id="KW-0472">Membrane</keyword>
<accession>A0ABP5URB6</accession>
<dbReference type="CDD" id="cd06261">
    <property type="entry name" value="TM_PBP2"/>
    <property type="match status" value="1"/>
</dbReference>
<dbReference type="Gene3D" id="1.10.3720.10">
    <property type="entry name" value="MetI-like"/>
    <property type="match status" value="1"/>
</dbReference>
<evidence type="ECO:0000313" key="10">
    <source>
        <dbReference type="Proteomes" id="UP001501444"/>
    </source>
</evidence>
<dbReference type="SUPFAM" id="SSF161098">
    <property type="entry name" value="MetI-like"/>
    <property type="match status" value="1"/>
</dbReference>